<dbReference type="GO" id="GO:0004197">
    <property type="term" value="F:cysteine-type endopeptidase activity"/>
    <property type="evidence" value="ECO:0007669"/>
    <property type="project" value="TreeGrafter"/>
</dbReference>
<comment type="domain">
    <text evidence="19">The twin Cx2C motifs are involved in the recognition by the mitochondrial MIA40-ERV1 disulfide relay system. The formation of 2 disulfide bonds in the Cx2C motifs through dithiol/disulfide exchange reactions effectively traps the protein in the mitochondrial intermembrane space.</text>
</comment>
<reference evidence="24" key="1">
    <citation type="submission" date="2015-04" db="UniProtKB">
        <authorList>
            <consortium name="EnsemblPlants"/>
        </authorList>
    </citation>
    <scope>IDENTIFICATION</scope>
    <source>
        <strain evidence="24">SL10</strain>
    </source>
</reference>
<name>A0A0E0H7S0_ORYNI</name>
<dbReference type="InterPro" id="IPR005078">
    <property type="entry name" value="Peptidase_C54"/>
</dbReference>
<dbReference type="PANTHER" id="PTHR22624">
    <property type="entry name" value="CYSTEINE PROTEASE ATG4"/>
    <property type="match status" value="1"/>
</dbReference>
<keyword evidence="12 19" id="KW-0408">Iron</keyword>
<dbReference type="GO" id="GO:0051537">
    <property type="term" value="F:2 iron, 2 sulfur cluster binding"/>
    <property type="evidence" value="ECO:0007669"/>
    <property type="project" value="UniProtKB-UniRule"/>
</dbReference>
<keyword evidence="5 19" id="KW-0963">Cytoplasm</keyword>
<keyword evidence="25" id="KW-1185">Reference proteome</keyword>
<keyword evidence="11 20" id="KW-0653">Protein transport</keyword>
<dbReference type="eggNOG" id="KOG2674">
    <property type="taxonomic scope" value="Eukaryota"/>
</dbReference>
<dbReference type="Gramene" id="ONIVA04G28880.1">
    <property type="protein sequence ID" value="ONIVA04G28880.1"/>
    <property type="gene ID" value="ONIVA04G28880"/>
</dbReference>
<keyword evidence="7 19" id="KW-0001">2Fe-2S</keyword>
<sequence length="835" mass="89901">MAATAAALAVTDELALPLRAVGDLAAAAGVSREEVVVITQCASLGGKLPFDDASVGSVLAVIKKVENLGDLFITEISRVLKAGGMVLIQSSPSDQDPNNSIQRKLLLGGFVDVQASAASSQDSEHSVTIKAKKVSWSMGSSFPLKKATKGLPKIQIDDDSELIDEDSLLTEDDLKKPELPVVGDCEVGATRKACKNCTCGRAEAEEKVEKLNLTSEQINNPQSACGNCGLGDAFRCGTCPYRGLPAFKPGEKIALPGNFLAADFRFGRDSPSPSRLPLPPRLRHATPHLAASPWLLLPSPPLPAAGAPAFAAAVLSLSILFPHADGGAAIRALRRTRVASASTEEPRFGLDSRTPKVMTSLPDRGVSSSSSDPLCEGNIAPCSSSSEQKEDCSLKQSKTSILSCVFNSPFNIFEAHQDSSANKSPKSSSGSYDWLRVLRRIVCSGSMWRFLGTSKVLTSSDVWFLGKCYKLSSEESSSDSDSESGHATFLEDFSSRIWITYRRGFDAISDSKYTSDVNWGCMVRSSQMLVAQALIFHHLGRSWRRPSEKPYNPEYIGILHMFGDSEACAFSIHNLLQAGNSYGLAAGSWVGPYAMCRAWQTLVRTNREQHEVVDGNESFPMALYVVSGDEDGERGGAPVVCIDVAAQLCCDFNKGQSTWSPILLLVPLVLGLDKINPRYIPLLKETFTFPQSLGILGGKPGTSTYIAGVQDDRALYLDPHEVQMAVDIAADNIEADTSSYHCSTVQDLALDLIDPSLAIGFYCRDKDDFDDFCSRATELVDKANGAPLFTVVQSVQPSKQMYNQDDVLGISGDGNINVEDLDASGETGEEEWQIL</sequence>
<keyword evidence="3" id="KW-0813">Transport</keyword>
<evidence type="ECO:0000256" key="12">
    <source>
        <dbReference type="ARBA" id="ARBA00023004"/>
    </source>
</evidence>
<evidence type="ECO:0000259" key="22">
    <source>
        <dbReference type="Pfam" id="PF03416"/>
    </source>
</evidence>
<comment type="domain">
    <text evidence="19">The C-terminal domain binds 2 Fe-S clusters but is otherwise mostly in an intrinsically disordered conformation.</text>
</comment>
<evidence type="ECO:0000259" key="23">
    <source>
        <dbReference type="Pfam" id="PF05093"/>
    </source>
</evidence>
<feature type="region of interest" description="Disordered" evidence="21">
    <location>
        <begin position="341"/>
        <end position="373"/>
    </location>
</feature>
<dbReference type="Gene3D" id="3.40.50.150">
    <property type="entry name" value="Vaccinia Virus protein VP39"/>
    <property type="match status" value="1"/>
</dbReference>
<evidence type="ECO:0000313" key="24">
    <source>
        <dbReference type="EnsemblPlants" id="ONIVA04G28880.1"/>
    </source>
</evidence>
<evidence type="ECO:0000256" key="3">
    <source>
        <dbReference type="ARBA" id="ARBA00022448"/>
    </source>
</evidence>
<comment type="caution">
    <text evidence="19">Lacks conserved residue(s) required for the propagation of feature annotation.</text>
</comment>
<comment type="catalytic activity">
    <reaction evidence="16">
        <text>[protein]-C-terminal L-amino acid-glycyl-phosphatidylethanolamide + H2O = [protein]-C-terminal L-amino acid-glycine + a 1,2-diacyl-sn-glycero-3-phosphoethanolamine</text>
        <dbReference type="Rhea" id="RHEA:67548"/>
        <dbReference type="Rhea" id="RHEA-COMP:17323"/>
        <dbReference type="Rhea" id="RHEA-COMP:17324"/>
        <dbReference type="ChEBI" id="CHEBI:15377"/>
        <dbReference type="ChEBI" id="CHEBI:64612"/>
        <dbReference type="ChEBI" id="CHEBI:172940"/>
        <dbReference type="ChEBI" id="CHEBI:172941"/>
    </reaction>
    <physiologicalReaction direction="left-to-right" evidence="16">
        <dbReference type="Rhea" id="RHEA:67549"/>
    </physiologicalReaction>
</comment>
<dbReference type="Pfam" id="PF03416">
    <property type="entry name" value="Peptidase_C54"/>
    <property type="match status" value="1"/>
</dbReference>
<comment type="similarity">
    <text evidence="2 20">Belongs to the peptidase C54 family.</text>
</comment>
<evidence type="ECO:0000256" key="5">
    <source>
        <dbReference type="ARBA" id="ARBA00022490"/>
    </source>
</evidence>
<dbReference type="HOGENOM" id="CLU_377386_0_0_1"/>
<comment type="subcellular location">
    <subcellularLocation>
        <location evidence="19">Cytoplasm</location>
    </subcellularLocation>
    <subcellularLocation>
        <location evidence="19">Mitochondrion intermembrane space</location>
    </subcellularLocation>
</comment>
<feature type="binding site" evidence="19">
    <location>
        <position position="236"/>
    </location>
    <ligand>
        <name>[4Fe-4S] cluster</name>
        <dbReference type="ChEBI" id="CHEBI:49883"/>
    </ligand>
</feature>
<dbReference type="GO" id="GO:0000045">
    <property type="term" value="P:autophagosome assembly"/>
    <property type="evidence" value="ECO:0007669"/>
    <property type="project" value="TreeGrafter"/>
</dbReference>
<comment type="cofactor">
    <cofactor evidence="19">
        <name>[2Fe-2S] cluster</name>
        <dbReference type="ChEBI" id="CHEBI:190135"/>
    </cofactor>
</comment>
<dbReference type="SUPFAM" id="SSF54001">
    <property type="entry name" value="Cysteine proteinases"/>
    <property type="match status" value="1"/>
</dbReference>
<evidence type="ECO:0000256" key="6">
    <source>
        <dbReference type="ARBA" id="ARBA00022670"/>
    </source>
</evidence>
<dbReference type="Pfam" id="PF05093">
    <property type="entry name" value="CIAPIN1"/>
    <property type="match status" value="1"/>
</dbReference>
<feature type="short sequence motif" description="Cx2C motif 1" evidence="19">
    <location>
        <begin position="225"/>
        <end position="228"/>
    </location>
</feature>
<dbReference type="GO" id="GO:0035973">
    <property type="term" value="P:aggrephagy"/>
    <property type="evidence" value="ECO:0007669"/>
    <property type="project" value="TreeGrafter"/>
</dbReference>
<feature type="domain" description="Peptidase C54 catalytic" evidence="22">
    <location>
        <begin position="487"/>
        <end position="775"/>
    </location>
</feature>
<dbReference type="Proteomes" id="UP000006591">
    <property type="component" value="Chromosome 4"/>
</dbReference>
<dbReference type="InterPro" id="IPR007785">
    <property type="entry name" value="Anamorsin"/>
</dbReference>
<evidence type="ECO:0000256" key="15">
    <source>
        <dbReference type="ARBA" id="ARBA00023128"/>
    </source>
</evidence>
<feature type="binding site" evidence="19">
    <location>
        <position position="225"/>
    </location>
    <ligand>
        <name>[4Fe-4S] cluster</name>
        <dbReference type="ChEBI" id="CHEBI:49883"/>
    </ligand>
</feature>
<comment type="function">
    <text evidence="19">Component of the cytosolic iron-sulfur (Fe-S) protein assembly (CIA) machinery. Required for the maturation of extramitochondrial Fe-S proteins. Part of an electron transfer chain functioning in an early step of cytosolic Fe-S biogenesis, facilitating the de novo assembly of a [4Fe-4S] cluster on the cytosolic Fe-S scaffold complex. Electrons are transferred from NADPH via a FAD- and FMN-containing diflavin oxidoreductase. Together with the diflavin oxidoreductase, also required for the assembly of the diferric tyrosyl radical cofactor of ribonucleotide reductase (RNR), probably by providing electrons for reduction during radical cofactor maturation in the catalytic small subunit.</text>
</comment>
<comment type="function">
    <text evidence="18">Cysteine protease that plays a key role in autophagy by mediating both proteolytic activation and delipidation of ATG8 family proteins. The protease activity is required for proteolytic activation of ATG8 family proteins: cleaves the C-terminal amino acid of ATG8 proteins to reveal a C-terminal glycine. Exposure of the glycine at the C-terminus is essential for ATG8 proteins conjugation to phosphatidylethanolamine (PE) and insertion to membranes, which is necessary for autophagy. In addition to the protease activity, also mediates delipidation of PE-conjugated ATG8 proteins.</text>
</comment>
<evidence type="ECO:0000256" key="18">
    <source>
        <dbReference type="ARBA" id="ARBA00045891"/>
    </source>
</evidence>
<evidence type="ECO:0000256" key="7">
    <source>
        <dbReference type="ARBA" id="ARBA00022714"/>
    </source>
</evidence>
<feature type="region of interest" description="Fe-S binding site B" evidence="19">
    <location>
        <begin position="225"/>
        <end position="239"/>
    </location>
</feature>
<comment type="cofactor">
    <cofactor evidence="1 19">
        <name>[4Fe-4S] cluster</name>
        <dbReference type="ChEBI" id="CHEBI:49883"/>
    </cofactor>
</comment>
<evidence type="ECO:0000313" key="25">
    <source>
        <dbReference type="Proteomes" id="UP000006591"/>
    </source>
</evidence>
<keyword evidence="9 20" id="KW-0378">Hydrolase</keyword>
<feature type="binding site" evidence="19">
    <location>
        <position position="194"/>
    </location>
    <ligand>
        <name>[2Fe-2S] cluster</name>
        <dbReference type="ChEBI" id="CHEBI:190135"/>
    </ligand>
</feature>
<evidence type="ECO:0000256" key="11">
    <source>
        <dbReference type="ARBA" id="ARBA00022927"/>
    </source>
</evidence>
<dbReference type="eggNOG" id="KOG4020">
    <property type="taxonomic scope" value="Eukaryota"/>
</dbReference>
<feature type="binding site" evidence="19">
    <location>
        <position position="199"/>
    </location>
    <ligand>
        <name>[2Fe-2S] cluster</name>
        <dbReference type="ChEBI" id="CHEBI:190135"/>
    </ligand>
</feature>
<dbReference type="FunFam" id="3.40.50.150:FF:000178">
    <property type="entry name" value="Anamorsin homolog"/>
    <property type="match status" value="1"/>
</dbReference>
<evidence type="ECO:0000256" key="19">
    <source>
        <dbReference type="HAMAP-Rule" id="MF_03115"/>
    </source>
</evidence>
<dbReference type="InterPro" id="IPR029063">
    <property type="entry name" value="SAM-dependent_MTases_sf"/>
</dbReference>
<comment type="subunit">
    <text evidence="19">Monomer.</text>
</comment>
<dbReference type="InterPro" id="IPR046408">
    <property type="entry name" value="CIAPIN1"/>
</dbReference>
<evidence type="ECO:0000256" key="1">
    <source>
        <dbReference type="ARBA" id="ARBA00001966"/>
    </source>
</evidence>
<keyword evidence="15 19" id="KW-0496">Mitochondrion</keyword>
<evidence type="ECO:0000256" key="16">
    <source>
        <dbReference type="ARBA" id="ARBA00029362"/>
    </source>
</evidence>
<dbReference type="GO" id="GO:0034727">
    <property type="term" value="P:piecemeal microautophagy of the nucleus"/>
    <property type="evidence" value="ECO:0007669"/>
    <property type="project" value="TreeGrafter"/>
</dbReference>
<feature type="binding site" evidence="19">
    <location>
        <position position="239"/>
    </location>
    <ligand>
        <name>[4Fe-4S] cluster</name>
        <dbReference type="ChEBI" id="CHEBI:49883"/>
    </ligand>
</feature>
<dbReference type="EnsemblPlants" id="ONIVA04G28880.1">
    <property type="protein sequence ID" value="ONIVA04G28880.1"/>
    <property type="gene ID" value="ONIVA04G28880"/>
</dbReference>
<dbReference type="GO" id="GO:0000423">
    <property type="term" value="P:mitophagy"/>
    <property type="evidence" value="ECO:0007669"/>
    <property type="project" value="TreeGrafter"/>
</dbReference>
<evidence type="ECO:0000256" key="9">
    <source>
        <dbReference type="ARBA" id="ARBA00022801"/>
    </source>
</evidence>
<keyword evidence="6 20" id="KW-0645">Protease</keyword>
<protein>
    <recommendedName>
        <fullName evidence="19">Anamorsin homolog</fullName>
    </recommendedName>
    <alternativeName>
        <fullName evidence="19">Fe-S cluster assembly protein DRE2 homolog</fullName>
    </alternativeName>
</protein>
<keyword evidence="10" id="KW-0788">Thiol protease</keyword>
<reference evidence="24" key="2">
    <citation type="submission" date="2018-04" db="EMBL/GenBank/DDBJ databases">
        <title>OnivRS2 (Oryza nivara Reference Sequence Version 2).</title>
        <authorList>
            <person name="Zhang J."/>
            <person name="Kudrna D."/>
            <person name="Lee S."/>
            <person name="Talag J."/>
            <person name="Rajasekar S."/>
            <person name="Welchert J."/>
            <person name="Hsing Y.-I."/>
            <person name="Wing R.A."/>
        </authorList>
    </citation>
    <scope>NUCLEOTIDE SEQUENCE [LARGE SCALE GENOMIC DNA]</scope>
    <source>
        <strain evidence="24">SL10</strain>
    </source>
</reference>
<organism evidence="24">
    <name type="scientific">Oryza nivara</name>
    <name type="common">Indian wild rice</name>
    <name type="synonym">Oryza sativa f. spontanea</name>
    <dbReference type="NCBI Taxonomy" id="4536"/>
    <lineage>
        <taxon>Eukaryota</taxon>
        <taxon>Viridiplantae</taxon>
        <taxon>Streptophyta</taxon>
        <taxon>Embryophyta</taxon>
        <taxon>Tracheophyta</taxon>
        <taxon>Spermatophyta</taxon>
        <taxon>Magnoliopsida</taxon>
        <taxon>Liliopsida</taxon>
        <taxon>Poales</taxon>
        <taxon>Poaceae</taxon>
        <taxon>BOP clade</taxon>
        <taxon>Oryzoideae</taxon>
        <taxon>Oryzeae</taxon>
        <taxon>Oryzinae</taxon>
        <taxon>Oryza</taxon>
    </lineage>
</organism>
<dbReference type="GO" id="GO:0005758">
    <property type="term" value="C:mitochondrial intermembrane space"/>
    <property type="evidence" value="ECO:0007669"/>
    <property type="project" value="UniProtKB-SubCell"/>
</dbReference>
<dbReference type="STRING" id="4536.A0A0E0H7S0"/>
<comment type="domain">
    <text evidence="19">The N-terminal domain has structural similarity with S-adenosyl-L-methionine-dependent methyltransferases, but does not bind S-adenosyl-L-methionine. It is required for correct assembly of the 2 Fe-S clusters.</text>
</comment>
<accession>A0A0E0H7S0</accession>
<comment type="subunit">
    <text evidence="17">Interacts with ATG8.</text>
</comment>
<evidence type="ECO:0000256" key="10">
    <source>
        <dbReference type="ARBA" id="ARBA00022807"/>
    </source>
</evidence>
<keyword evidence="14 19" id="KW-0411">Iron-sulfur</keyword>
<dbReference type="GO" id="GO:0051539">
    <property type="term" value="F:4 iron, 4 sulfur cluster binding"/>
    <property type="evidence" value="ECO:0007669"/>
    <property type="project" value="UniProtKB-KW"/>
</dbReference>
<feature type="short sequence motif" description="Cx2C motif 2" evidence="19">
    <location>
        <begin position="236"/>
        <end position="239"/>
    </location>
</feature>
<keyword evidence="4 19" id="KW-0004">4Fe-4S</keyword>
<dbReference type="PANTHER" id="PTHR22624:SF49">
    <property type="entry name" value="CYSTEINE PROTEASE"/>
    <property type="match status" value="1"/>
</dbReference>
<keyword evidence="8 19" id="KW-0479">Metal-binding</keyword>
<dbReference type="InterPro" id="IPR046792">
    <property type="entry name" value="Peptidase_C54_cat"/>
</dbReference>
<dbReference type="GO" id="GO:0046872">
    <property type="term" value="F:metal ion binding"/>
    <property type="evidence" value="ECO:0007669"/>
    <property type="project" value="UniProtKB-KW"/>
</dbReference>
<proteinExistence type="inferred from homology"/>
<dbReference type="GO" id="GO:0016485">
    <property type="term" value="P:protein processing"/>
    <property type="evidence" value="ECO:0007669"/>
    <property type="project" value="TreeGrafter"/>
</dbReference>
<feature type="binding site" evidence="19">
    <location>
        <position position="185"/>
    </location>
    <ligand>
        <name>[2Fe-2S] cluster</name>
        <dbReference type="ChEBI" id="CHEBI:190135"/>
    </ligand>
</feature>
<dbReference type="GO" id="GO:0019786">
    <property type="term" value="F:protein-phosphatidylethanolamide deconjugating activity"/>
    <property type="evidence" value="ECO:0007669"/>
    <property type="project" value="InterPro"/>
</dbReference>
<dbReference type="AlphaFoldDB" id="A0A0E0H7S0"/>
<evidence type="ECO:0000256" key="13">
    <source>
        <dbReference type="ARBA" id="ARBA00023006"/>
    </source>
</evidence>
<keyword evidence="13 20" id="KW-0072">Autophagy</keyword>
<dbReference type="GO" id="GO:0015031">
    <property type="term" value="P:protein transport"/>
    <property type="evidence" value="ECO:0007669"/>
    <property type="project" value="UniProtKB-KW"/>
</dbReference>
<dbReference type="OMA" id="SATVIIW"/>
<evidence type="ECO:0000256" key="21">
    <source>
        <dbReference type="SAM" id="MobiDB-lite"/>
    </source>
</evidence>
<evidence type="ECO:0000256" key="8">
    <source>
        <dbReference type="ARBA" id="ARBA00022723"/>
    </source>
</evidence>
<comment type="similarity">
    <text evidence="19">Belongs to the anamorsin family.</text>
</comment>
<dbReference type="GO" id="GO:0009055">
    <property type="term" value="F:electron transfer activity"/>
    <property type="evidence" value="ECO:0007669"/>
    <property type="project" value="UniProtKB-UniRule"/>
</dbReference>
<feature type="binding site" evidence="19">
    <location>
        <position position="197"/>
    </location>
    <ligand>
        <name>[2Fe-2S] cluster</name>
        <dbReference type="ChEBI" id="CHEBI:190135"/>
    </ligand>
</feature>
<feature type="binding site" evidence="19">
    <location>
        <position position="228"/>
    </location>
    <ligand>
        <name>[4Fe-4S] cluster</name>
        <dbReference type="ChEBI" id="CHEBI:49883"/>
    </ligand>
</feature>
<evidence type="ECO:0000256" key="4">
    <source>
        <dbReference type="ARBA" id="ARBA00022485"/>
    </source>
</evidence>
<feature type="domain" description="Anamorsin C-terminal" evidence="23">
    <location>
        <begin position="185"/>
        <end position="255"/>
    </location>
</feature>
<feature type="compositionally biased region" description="Basic and acidic residues" evidence="21">
    <location>
        <begin position="344"/>
        <end position="354"/>
    </location>
</feature>
<dbReference type="HAMAP" id="MF_03115">
    <property type="entry name" value="Anamorsin"/>
    <property type="match status" value="1"/>
</dbReference>
<evidence type="ECO:0000256" key="14">
    <source>
        <dbReference type="ARBA" id="ARBA00023014"/>
    </source>
</evidence>
<dbReference type="InterPro" id="IPR038765">
    <property type="entry name" value="Papain-like_cys_pep_sf"/>
</dbReference>
<evidence type="ECO:0000256" key="20">
    <source>
        <dbReference type="RuleBase" id="RU363115"/>
    </source>
</evidence>
<dbReference type="GO" id="GO:0016226">
    <property type="term" value="P:iron-sulfur cluster assembly"/>
    <property type="evidence" value="ECO:0007669"/>
    <property type="project" value="UniProtKB-UniRule"/>
</dbReference>
<evidence type="ECO:0000256" key="17">
    <source>
        <dbReference type="ARBA" id="ARBA00038724"/>
    </source>
</evidence>
<evidence type="ECO:0000256" key="2">
    <source>
        <dbReference type="ARBA" id="ARBA00010958"/>
    </source>
</evidence>